<evidence type="ECO:0008006" key="3">
    <source>
        <dbReference type="Google" id="ProtNLM"/>
    </source>
</evidence>
<dbReference type="RefSeq" id="WP_220340576.1">
    <property type="nucleotide sequence ID" value="NZ_JAEUAX010000015.1"/>
</dbReference>
<proteinExistence type="predicted"/>
<gene>
    <name evidence="1" type="ORF">JNB61_18335</name>
</gene>
<reference evidence="1 2" key="1">
    <citation type="journal article" date="2021" name="MBio">
        <title>Poor Competitiveness of Bradyrhizobium in Pigeon Pea Root Colonization in Indian Soils.</title>
        <authorList>
            <person name="Chalasani D."/>
            <person name="Basu A."/>
            <person name="Pullabhotla S.V.S.R.N."/>
            <person name="Jorrin B."/>
            <person name="Neal A.L."/>
            <person name="Poole P.S."/>
            <person name="Podile A.R."/>
            <person name="Tkacz A."/>
        </authorList>
    </citation>
    <scope>NUCLEOTIDE SEQUENCE [LARGE SCALE GENOMIC DNA]</scope>
    <source>
        <strain evidence="1 2">HU12</strain>
    </source>
</reference>
<evidence type="ECO:0000313" key="1">
    <source>
        <dbReference type="EMBL" id="MBW9111733.1"/>
    </source>
</evidence>
<name>A0ABS7I7E3_9MICO</name>
<comment type="caution">
    <text evidence="1">The sequence shown here is derived from an EMBL/GenBank/DDBJ whole genome shotgun (WGS) entry which is preliminary data.</text>
</comment>
<sequence length="328" mass="36208">MRITVINPLRGTMTHYSREIQQTLEAATGADRVHVVSLSEPSTGEVSRIRWVANYLGALGKYGRWSRSDRVIVTWPVLGLLDLILIRLLAGPRGVLIIHDGSPLVRSVGYGRVARRLIGIIRPRVAVVVHTEFARSHIQSAFVRQQARLALHPISIGEAIVADARSTVVRVLGQYKRDRDVDLLRDLGATGSFEIEVRGRGWPSIPGIDVEEGFLDERTLVDLLRSSSVVLIPYKRFYQSGIAIRAVEVGTPVVAASSEFMELLAPTRDWSPRDPSRVESWERAIRNAGLDAGAGTVEVRDHYFHRAVASWRKVLLEGGDDGNAASSS</sequence>
<dbReference type="EMBL" id="JAEUAX010000015">
    <property type="protein sequence ID" value="MBW9111733.1"/>
    <property type="molecule type" value="Genomic_DNA"/>
</dbReference>
<dbReference type="SUPFAM" id="SSF53756">
    <property type="entry name" value="UDP-Glycosyltransferase/glycogen phosphorylase"/>
    <property type="match status" value="1"/>
</dbReference>
<organism evidence="1 2">
    <name type="scientific">Microbacterium ureisolvens</name>
    <dbReference type="NCBI Taxonomy" id="2781186"/>
    <lineage>
        <taxon>Bacteria</taxon>
        <taxon>Bacillati</taxon>
        <taxon>Actinomycetota</taxon>
        <taxon>Actinomycetes</taxon>
        <taxon>Micrococcales</taxon>
        <taxon>Microbacteriaceae</taxon>
        <taxon>Microbacterium</taxon>
    </lineage>
</organism>
<keyword evidence="2" id="KW-1185">Reference proteome</keyword>
<dbReference type="Proteomes" id="UP000777440">
    <property type="component" value="Unassembled WGS sequence"/>
</dbReference>
<evidence type="ECO:0000313" key="2">
    <source>
        <dbReference type="Proteomes" id="UP000777440"/>
    </source>
</evidence>
<accession>A0ABS7I7E3</accession>
<protein>
    <recommendedName>
        <fullName evidence="3">Glycosyltransferase</fullName>
    </recommendedName>
</protein>